<organism evidence="1 2">
    <name type="scientific">Paucilactobacillus wasatchensis</name>
    <dbReference type="NCBI Taxonomy" id="1335616"/>
    <lineage>
        <taxon>Bacteria</taxon>
        <taxon>Bacillati</taxon>
        <taxon>Bacillota</taxon>
        <taxon>Bacilli</taxon>
        <taxon>Lactobacillales</taxon>
        <taxon>Lactobacillaceae</taxon>
        <taxon>Paucilactobacillus</taxon>
    </lineage>
</organism>
<dbReference type="PATRIC" id="fig|1335616.4.peg.1264"/>
<dbReference type="EMBL" id="AWTT01000030">
    <property type="protein sequence ID" value="KIS03142.1"/>
    <property type="molecule type" value="Genomic_DNA"/>
</dbReference>
<sequence length="92" mass="10579">MKLIDFAFSTSELHGQLILQVETDAHRFNISEIIFSGTDKLILIDNNRLPVLTLAQFKARCRQTNPQSSLYFQTSTQPLFGYRLDNQYILLG</sequence>
<dbReference type="OrthoDB" id="2249034at2"/>
<comment type="caution">
    <text evidence="1">The sequence shown here is derived from an EMBL/GenBank/DDBJ whole genome shotgun (WGS) entry which is preliminary data.</text>
</comment>
<dbReference type="STRING" id="1335616.WDC_1262"/>
<reference evidence="1 2" key="1">
    <citation type="submission" date="2013-08" db="EMBL/GenBank/DDBJ databases">
        <title>Lactobacillus wasatchii sp. WDC04, a late gas producing bacteria isolated from aged chedder cheese.</title>
        <authorList>
            <person name="Oberg C.J."/>
            <person name="Culumber M."/>
            <person name="McMahon D.J."/>
            <person name="Broadbent J.R."/>
            <person name="Oberg T.S."/>
            <person name="Ortaki F."/>
        </authorList>
    </citation>
    <scope>NUCLEOTIDE SEQUENCE [LARGE SCALE GENOMIC DNA]</scope>
    <source>
        <strain evidence="1 2">WDC04</strain>
    </source>
</reference>
<protein>
    <submittedName>
        <fullName evidence="1">Uncharacterized protein</fullName>
    </submittedName>
</protein>
<dbReference type="AlphaFoldDB" id="A0A0D1A671"/>
<keyword evidence="2" id="KW-1185">Reference proteome</keyword>
<dbReference type="RefSeq" id="WP_044010998.1">
    <property type="nucleotide sequence ID" value="NZ_AWTT01000030.1"/>
</dbReference>
<evidence type="ECO:0000313" key="2">
    <source>
        <dbReference type="Proteomes" id="UP000032279"/>
    </source>
</evidence>
<name>A0A0D1A671_9LACO</name>
<evidence type="ECO:0000313" key="1">
    <source>
        <dbReference type="EMBL" id="KIS03142.1"/>
    </source>
</evidence>
<dbReference type="Proteomes" id="UP000032279">
    <property type="component" value="Unassembled WGS sequence"/>
</dbReference>
<gene>
    <name evidence="1" type="ORF">WDC_1262</name>
</gene>
<proteinExistence type="predicted"/>
<accession>A0A0D1A671</accession>